<accession>A0A0G4L540</accession>
<gene>
    <name evidence="2" type="ORF">BN1708_017547</name>
</gene>
<name>A0A0G4L540_VERLO</name>
<feature type="non-terminal residue" evidence="2">
    <location>
        <position position="1"/>
    </location>
</feature>
<dbReference type="Proteomes" id="UP000044602">
    <property type="component" value="Unassembled WGS sequence"/>
</dbReference>
<evidence type="ECO:0000313" key="3">
    <source>
        <dbReference type="Proteomes" id="UP000044602"/>
    </source>
</evidence>
<feature type="compositionally biased region" description="Basic and acidic residues" evidence="1">
    <location>
        <begin position="1"/>
        <end position="17"/>
    </location>
</feature>
<proteinExistence type="predicted"/>
<protein>
    <submittedName>
        <fullName evidence="2">Uncharacterized protein</fullName>
    </submittedName>
</protein>
<reference evidence="2 3" key="1">
    <citation type="submission" date="2015-05" db="EMBL/GenBank/DDBJ databases">
        <authorList>
            <person name="Wang D.B."/>
            <person name="Wang M."/>
        </authorList>
    </citation>
    <scope>NUCLEOTIDE SEQUENCE [LARGE SCALE GENOMIC DNA]</scope>
    <source>
        <strain evidence="2">VL1</strain>
    </source>
</reference>
<feature type="region of interest" description="Disordered" evidence="1">
    <location>
        <begin position="1"/>
        <end position="32"/>
    </location>
</feature>
<evidence type="ECO:0000313" key="2">
    <source>
        <dbReference type="EMBL" id="CRK17101.1"/>
    </source>
</evidence>
<dbReference type="EMBL" id="CVQH01008202">
    <property type="protein sequence ID" value="CRK17101.1"/>
    <property type="molecule type" value="Genomic_DNA"/>
</dbReference>
<keyword evidence="3" id="KW-1185">Reference proteome</keyword>
<evidence type="ECO:0000256" key="1">
    <source>
        <dbReference type="SAM" id="MobiDB-lite"/>
    </source>
</evidence>
<dbReference type="AlphaFoldDB" id="A0A0G4L540"/>
<organism evidence="2 3">
    <name type="scientific">Verticillium longisporum</name>
    <name type="common">Verticillium dahliae var. longisporum</name>
    <dbReference type="NCBI Taxonomy" id="100787"/>
    <lineage>
        <taxon>Eukaryota</taxon>
        <taxon>Fungi</taxon>
        <taxon>Dikarya</taxon>
        <taxon>Ascomycota</taxon>
        <taxon>Pezizomycotina</taxon>
        <taxon>Sordariomycetes</taxon>
        <taxon>Hypocreomycetidae</taxon>
        <taxon>Glomerellales</taxon>
        <taxon>Plectosphaerellaceae</taxon>
        <taxon>Verticillium</taxon>
    </lineage>
</organism>
<sequence>HVHPREPPLAHPEERQCRGRPCCSRQGPCHRG</sequence>